<reference evidence="2 3" key="1">
    <citation type="submission" date="2016-03" db="EMBL/GenBank/DDBJ databases">
        <title>Draft genome sequence of Paenibacillus antarcticus CECT 5836.</title>
        <authorList>
            <person name="Shin S.-K."/>
            <person name="Yi H."/>
        </authorList>
    </citation>
    <scope>NUCLEOTIDE SEQUENCE [LARGE SCALE GENOMIC DNA]</scope>
    <source>
        <strain evidence="2 3">CECT 5836</strain>
    </source>
</reference>
<feature type="compositionally biased region" description="Gly residues" evidence="1">
    <location>
        <begin position="1"/>
        <end position="14"/>
    </location>
</feature>
<dbReference type="AlphaFoldDB" id="A0A168QKT4"/>
<dbReference type="Pfam" id="PF13070">
    <property type="entry name" value="DUF3934"/>
    <property type="match status" value="1"/>
</dbReference>
<comment type="caution">
    <text evidence="2">The sequence shown here is derived from an EMBL/GenBank/DDBJ whole genome shotgun (WGS) entry which is preliminary data.</text>
</comment>
<evidence type="ECO:0000313" key="3">
    <source>
        <dbReference type="Proteomes" id="UP000077355"/>
    </source>
</evidence>
<organism evidence="2 3">
    <name type="scientific">Paenibacillus antarcticus</name>
    <dbReference type="NCBI Taxonomy" id="253703"/>
    <lineage>
        <taxon>Bacteria</taxon>
        <taxon>Bacillati</taxon>
        <taxon>Bacillota</taxon>
        <taxon>Bacilli</taxon>
        <taxon>Bacillales</taxon>
        <taxon>Paenibacillaceae</taxon>
        <taxon>Paenibacillus</taxon>
    </lineage>
</organism>
<dbReference type="EMBL" id="LVJI01000002">
    <property type="protein sequence ID" value="OAB47897.1"/>
    <property type="molecule type" value="Genomic_DNA"/>
</dbReference>
<protein>
    <recommendedName>
        <fullName evidence="4">DUF3934 domain-containing protein</fullName>
    </recommendedName>
</protein>
<dbReference type="RefSeq" id="WP_068646492.1">
    <property type="nucleotide sequence ID" value="NZ_CP043611.1"/>
</dbReference>
<dbReference type="Proteomes" id="UP000077355">
    <property type="component" value="Unassembled WGS sequence"/>
</dbReference>
<feature type="region of interest" description="Disordered" evidence="1">
    <location>
        <begin position="1"/>
        <end position="70"/>
    </location>
</feature>
<sequence>MSKAKGGTGRGTGSKGWTRWNKTDKKQTVKKNYGAIRAAAKEAEAKKNNNNNNNKADATVKKQNPSDDFF</sequence>
<keyword evidence="3" id="KW-1185">Reference proteome</keyword>
<proteinExistence type="predicted"/>
<evidence type="ECO:0000313" key="2">
    <source>
        <dbReference type="EMBL" id="OAB47897.1"/>
    </source>
</evidence>
<name>A0A168QKT4_9BACL</name>
<gene>
    <name evidence="2" type="ORF">PBAT_03210</name>
</gene>
<dbReference type="InterPro" id="IPR025175">
    <property type="entry name" value="DUF3934"/>
</dbReference>
<accession>A0A168QKT4</accession>
<evidence type="ECO:0000256" key="1">
    <source>
        <dbReference type="SAM" id="MobiDB-lite"/>
    </source>
</evidence>
<evidence type="ECO:0008006" key="4">
    <source>
        <dbReference type="Google" id="ProtNLM"/>
    </source>
</evidence>